<gene>
    <name evidence="8" type="ORF">BSZ37_16600</name>
</gene>
<dbReference type="CDD" id="cd14014">
    <property type="entry name" value="STKc_PknB_like"/>
    <property type="match status" value="1"/>
</dbReference>
<dbReference type="GO" id="GO:0005524">
    <property type="term" value="F:ATP binding"/>
    <property type="evidence" value="ECO:0007669"/>
    <property type="project" value="UniProtKB-UniRule"/>
</dbReference>
<dbReference type="SUPFAM" id="SSF56112">
    <property type="entry name" value="Protein kinase-like (PK-like)"/>
    <property type="match status" value="1"/>
</dbReference>
<dbReference type="Gene3D" id="2.60.40.1120">
    <property type="entry name" value="Carboxypeptidase-like, regulatory domain"/>
    <property type="match status" value="1"/>
</dbReference>
<evidence type="ECO:0000256" key="4">
    <source>
        <dbReference type="ARBA" id="ARBA00022840"/>
    </source>
</evidence>
<proteinExistence type="predicted"/>
<organism evidence="8 9">
    <name type="scientific">Rubrivirga marina</name>
    <dbReference type="NCBI Taxonomy" id="1196024"/>
    <lineage>
        <taxon>Bacteria</taxon>
        <taxon>Pseudomonadati</taxon>
        <taxon>Rhodothermota</taxon>
        <taxon>Rhodothermia</taxon>
        <taxon>Rhodothermales</taxon>
        <taxon>Rubricoccaceae</taxon>
        <taxon>Rubrivirga</taxon>
    </lineage>
</organism>
<evidence type="ECO:0000259" key="7">
    <source>
        <dbReference type="PROSITE" id="PS50011"/>
    </source>
</evidence>
<keyword evidence="4 5" id="KW-0067">ATP-binding</keyword>
<dbReference type="SUPFAM" id="SSF49464">
    <property type="entry name" value="Carboxypeptidase regulatory domain-like"/>
    <property type="match status" value="1"/>
</dbReference>
<dbReference type="PANTHER" id="PTHR43289">
    <property type="entry name" value="MITOGEN-ACTIVATED PROTEIN KINASE KINASE KINASE 20-RELATED"/>
    <property type="match status" value="1"/>
</dbReference>
<dbReference type="RefSeq" id="WP_179299706.1">
    <property type="nucleotide sequence ID" value="NZ_MQWD01000001.1"/>
</dbReference>
<keyword evidence="9" id="KW-1185">Reference proteome</keyword>
<keyword evidence="2 5" id="KW-0547">Nucleotide-binding</keyword>
<feature type="binding site" evidence="5">
    <location>
        <position position="107"/>
    </location>
    <ligand>
        <name>ATP</name>
        <dbReference type="ChEBI" id="CHEBI:30616"/>
    </ligand>
</feature>
<dbReference type="Gene3D" id="1.10.510.10">
    <property type="entry name" value="Transferase(Phosphotransferase) domain 1"/>
    <property type="match status" value="1"/>
</dbReference>
<dbReference type="Proteomes" id="UP000216339">
    <property type="component" value="Unassembled WGS sequence"/>
</dbReference>
<dbReference type="PROSITE" id="PS50011">
    <property type="entry name" value="PROTEIN_KINASE_DOM"/>
    <property type="match status" value="1"/>
</dbReference>
<dbReference type="InterPro" id="IPR017441">
    <property type="entry name" value="Protein_kinase_ATP_BS"/>
</dbReference>
<dbReference type="InterPro" id="IPR008969">
    <property type="entry name" value="CarboxyPept-like_regulatory"/>
</dbReference>
<dbReference type="PROSITE" id="PS00107">
    <property type="entry name" value="PROTEIN_KINASE_ATP"/>
    <property type="match status" value="1"/>
</dbReference>
<evidence type="ECO:0000256" key="1">
    <source>
        <dbReference type="ARBA" id="ARBA00022679"/>
    </source>
</evidence>
<dbReference type="Pfam" id="PF00069">
    <property type="entry name" value="Pkinase"/>
    <property type="match status" value="1"/>
</dbReference>
<reference evidence="8 9" key="1">
    <citation type="submission" date="2016-11" db="EMBL/GenBank/DDBJ databases">
        <title>Study of marine rhodopsin-containing bacteria.</title>
        <authorList>
            <person name="Yoshizawa S."/>
            <person name="Kumagai Y."/>
            <person name="Kogure K."/>
        </authorList>
    </citation>
    <scope>NUCLEOTIDE SEQUENCE [LARGE SCALE GENOMIC DNA]</scope>
    <source>
        <strain evidence="8 9">SAORIC-28</strain>
    </source>
</reference>
<evidence type="ECO:0000256" key="2">
    <source>
        <dbReference type="ARBA" id="ARBA00022741"/>
    </source>
</evidence>
<dbReference type="InterPro" id="IPR000719">
    <property type="entry name" value="Prot_kinase_dom"/>
</dbReference>
<sequence length="572" mass="60332">MTSPGSPTPKDLVARLEGLSEDERHAKLAALRRNDKVLFDRVMAVLRDETTVARTSPADPFRPGDLVGGKYRVLGALGEGASGSVLRAVDTGHIGEREFGSREVALKVSRVDTGHDQLNQDLLRKEALLLRRLRHPRLPVVEALFEDRGRWVVVMEYIAGDSLKKRRREREAPFTVDEAVPWLRDTLRVLDYLHTLHTRPSRDLGGRPVTDTPVFHRDVKPDNLILDAHDNLYVVDLGIARSGISELTAVVPSAVGAGSPGYAAPEVDRGEETRAESDLYSVGMTAYTLLAPAEAREFTARRRSDALHTSGRDPFDAALDGAALPVGLRDWIRTATALDPDDRFSSAALMARALDQALAAPPPAPHVVSAVAASAPSSAVSRPVVWAALGAVALAASGLGVWVAWPATGGPPTAAAVETVGEPASEAADGPAEGPAEASDPEPPPADVQAPPAVTPTPAQTAPVQTAPARPAPQPRAPVEPVTQTGAIQAVVLADDGTPIPSARVRVVGTSSAGTTDGNGDVGFAGLAPGVLMVEVEAPGYVARQFRFELDPGGSVTRTLQFAIEDLKLEAY</sequence>
<dbReference type="Pfam" id="PF13620">
    <property type="entry name" value="CarboxypepD_reg"/>
    <property type="match status" value="1"/>
</dbReference>
<feature type="compositionally biased region" description="Low complexity" evidence="6">
    <location>
        <begin position="421"/>
        <end position="438"/>
    </location>
</feature>
<protein>
    <recommendedName>
        <fullName evidence="7">Protein kinase domain-containing protein</fullName>
    </recommendedName>
</protein>
<evidence type="ECO:0000256" key="6">
    <source>
        <dbReference type="SAM" id="MobiDB-lite"/>
    </source>
</evidence>
<evidence type="ECO:0000313" key="8">
    <source>
        <dbReference type="EMBL" id="PAP77943.1"/>
    </source>
</evidence>
<dbReference type="InterPro" id="IPR008271">
    <property type="entry name" value="Ser/Thr_kinase_AS"/>
</dbReference>
<comment type="caution">
    <text evidence="8">The sequence shown here is derived from an EMBL/GenBank/DDBJ whole genome shotgun (WGS) entry which is preliminary data.</text>
</comment>
<dbReference type="InterPro" id="IPR011009">
    <property type="entry name" value="Kinase-like_dom_sf"/>
</dbReference>
<evidence type="ECO:0000256" key="5">
    <source>
        <dbReference type="PROSITE-ProRule" id="PRU10141"/>
    </source>
</evidence>
<feature type="compositionally biased region" description="Low complexity" evidence="6">
    <location>
        <begin position="447"/>
        <end position="469"/>
    </location>
</feature>
<name>A0A271J3B6_9BACT</name>
<dbReference type="GO" id="GO:0004674">
    <property type="term" value="F:protein serine/threonine kinase activity"/>
    <property type="evidence" value="ECO:0007669"/>
    <property type="project" value="TreeGrafter"/>
</dbReference>
<keyword evidence="3" id="KW-0418">Kinase</keyword>
<keyword evidence="1" id="KW-0808">Transferase</keyword>
<feature type="domain" description="Protein kinase" evidence="7">
    <location>
        <begin position="71"/>
        <end position="358"/>
    </location>
</feature>
<feature type="region of interest" description="Disordered" evidence="6">
    <location>
        <begin position="421"/>
        <end position="481"/>
    </location>
</feature>
<dbReference type="SMART" id="SM00220">
    <property type="entry name" value="S_TKc"/>
    <property type="match status" value="1"/>
</dbReference>
<dbReference type="AlphaFoldDB" id="A0A271J3B6"/>
<dbReference type="EMBL" id="MQWD01000001">
    <property type="protein sequence ID" value="PAP77943.1"/>
    <property type="molecule type" value="Genomic_DNA"/>
</dbReference>
<dbReference type="Gene3D" id="3.30.200.20">
    <property type="entry name" value="Phosphorylase Kinase, domain 1"/>
    <property type="match status" value="1"/>
</dbReference>
<dbReference type="PROSITE" id="PS00108">
    <property type="entry name" value="PROTEIN_KINASE_ST"/>
    <property type="match status" value="1"/>
</dbReference>
<evidence type="ECO:0000313" key="9">
    <source>
        <dbReference type="Proteomes" id="UP000216339"/>
    </source>
</evidence>
<dbReference type="PANTHER" id="PTHR43289:SF34">
    <property type="entry name" value="SERINE_THREONINE-PROTEIN KINASE YBDM-RELATED"/>
    <property type="match status" value="1"/>
</dbReference>
<evidence type="ECO:0000256" key="3">
    <source>
        <dbReference type="ARBA" id="ARBA00022777"/>
    </source>
</evidence>
<accession>A0A271J3B6</accession>